<dbReference type="AlphaFoldDB" id="A0A1L6ZPG9"/>
<reference evidence="1 2" key="1">
    <citation type="submission" date="2016-05" db="EMBL/GenBank/DDBJ databases">
        <title>Complete Genome and Methylome Analysis of Psychrotrophic Bacterial Isolates from Antarctic Lake Untersee.</title>
        <authorList>
            <person name="Fomenkov A."/>
            <person name="Akimov V.N."/>
            <person name="Vasilyeva L.V."/>
            <person name="Andersen D."/>
            <person name="Vincze T."/>
            <person name="Roberts R.J."/>
        </authorList>
    </citation>
    <scope>NUCLEOTIDE SEQUENCE [LARGE SCALE GENOMIC DNA]</scope>
    <source>
        <strain evidence="1 2">U14-5</strain>
        <plasmid evidence="1 2">unnamed2</plasmid>
    </source>
</reference>
<sequence length="147" mass="16355">MMARLSPTQRAKLVKICGRLGSNHDGERAAAALLASRLLTEAGLDWEQVLSASAIEPFQAATEDRNFMAEMRAARERAARNPWGRPGQHPDLRFLWENSDYLTGDERVALSQKVNAARSDLTPRQAKLVAFLLEQVKLRMKQRGAAA</sequence>
<keyword evidence="1" id="KW-0614">Plasmid</keyword>
<geneLocation type="plasmid" evidence="1 2">
    <name>unnamed2</name>
</geneLocation>
<dbReference type="EMBL" id="CP015609">
    <property type="protein sequence ID" value="APT48395.1"/>
    <property type="molecule type" value="Genomic_DNA"/>
</dbReference>
<evidence type="ECO:0000313" key="2">
    <source>
        <dbReference type="Proteomes" id="UP000185426"/>
    </source>
</evidence>
<accession>A0A1L6ZPG9</accession>
<organism evidence="1 2">
    <name type="scientific">Bacillus safensis</name>
    <dbReference type="NCBI Taxonomy" id="561879"/>
    <lineage>
        <taxon>Bacteria</taxon>
        <taxon>Bacillati</taxon>
        <taxon>Bacillota</taxon>
        <taxon>Bacilli</taxon>
        <taxon>Bacillales</taxon>
        <taxon>Bacillaceae</taxon>
        <taxon>Bacillus</taxon>
    </lineage>
</organism>
<evidence type="ECO:0000313" key="1">
    <source>
        <dbReference type="EMBL" id="APT48395.1"/>
    </source>
</evidence>
<name>A0A1L6ZPG9_BACIA</name>
<proteinExistence type="predicted"/>
<protein>
    <submittedName>
        <fullName evidence="1">Uncharacterized protein</fullName>
    </submittedName>
</protein>
<dbReference type="Proteomes" id="UP000185426">
    <property type="component" value="Plasmid unnamed2"/>
</dbReference>
<gene>
    <name evidence="1" type="ORF">BSA145_21245</name>
</gene>